<gene>
    <name evidence="1" type="ORF">ATN07_33300</name>
</gene>
<protein>
    <submittedName>
        <fullName evidence="1">Uncharacterized protein</fullName>
    </submittedName>
</protein>
<proteinExistence type="predicted"/>
<sequence>MKYIGKGFEYFTHCGIKRVGTVKKIEFHKELGKPIFIGVSPFGNTLRLSREEICRFINL</sequence>
<reference evidence="1" key="1">
    <citation type="journal article" date="2017" name="Res. Microbiol.">
        <title>Comparative genomics of extrachromosomal elements in Bacillus thuringiensis subsp. israelensis.</title>
        <authorList>
            <person name="Bolotin A."/>
            <person name="Gillis A."/>
            <person name="Sanchis V."/>
            <person name="Nielsen-LeRoux C."/>
            <person name="Mahillon J."/>
            <person name="Lereclus D."/>
            <person name="Sorokin A."/>
        </authorList>
    </citation>
    <scope>NUCLEOTIDE SEQUENCE</scope>
    <source>
        <strain evidence="1">AM65-52</strain>
        <plasmid evidence="1">pAM65-52-3-235K</plasmid>
    </source>
</reference>
<accession>A0A160LKR8</accession>
<keyword evidence="1" id="KW-0614">Plasmid</keyword>
<evidence type="ECO:0000313" key="1">
    <source>
        <dbReference type="EMBL" id="AND28588.1"/>
    </source>
</evidence>
<dbReference type="PATRIC" id="fig|1430.6.peg.2045"/>
<dbReference type="AlphaFoldDB" id="A0A160LKR8"/>
<name>A0A160LKR8_BACTI</name>
<dbReference type="EMBL" id="CP013278">
    <property type="protein sequence ID" value="AND28588.1"/>
    <property type="molecule type" value="Genomic_DNA"/>
</dbReference>
<organism evidence="1">
    <name type="scientific">Bacillus thuringiensis subsp. israelensis</name>
    <dbReference type="NCBI Taxonomy" id="1430"/>
    <lineage>
        <taxon>Bacteria</taxon>
        <taxon>Bacillati</taxon>
        <taxon>Bacillota</taxon>
        <taxon>Bacilli</taxon>
        <taxon>Bacillales</taxon>
        <taxon>Bacillaceae</taxon>
        <taxon>Bacillus</taxon>
        <taxon>Bacillus cereus group</taxon>
    </lineage>
</organism>
<geneLocation type="plasmid" evidence="1">
    <name>pAM65-52-3-235K</name>
</geneLocation>